<feature type="transmembrane region" description="Helical" evidence="1">
    <location>
        <begin position="273"/>
        <end position="293"/>
    </location>
</feature>
<accession>A0AAD4KYR9</accession>
<evidence type="ECO:0000256" key="1">
    <source>
        <dbReference type="SAM" id="Phobius"/>
    </source>
</evidence>
<dbReference type="AlphaFoldDB" id="A0AAD4KYR9"/>
<comment type="caution">
    <text evidence="2">The sequence shown here is derived from an EMBL/GenBank/DDBJ whole genome shotgun (WGS) entry which is preliminary data.</text>
</comment>
<keyword evidence="1" id="KW-0812">Transmembrane</keyword>
<organism evidence="2 3">
    <name type="scientific">Talaromyces proteolyticus</name>
    <dbReference type="NCBI Taxonomy" id="1131652"/>
    <lineage>
        <taxon>Eukaryota</taxon>
        <taxon>Fungi</taxon>
        <taxon>Dikarya</taxon>
        <taxon>Ascomycota</taxon>
        <taxon>Pezizomycotina</taxon>
        <taxon>Eurotiomycetes</taxon>
        <taxon>Eurotiomycetidae</taxon>
        <taxon>Eurotiales</taxon>
        <taxon>Trichocomaceae</taxon>
        <taxon>Talaromyces</taxon>
        <taxon>Talaromyces sect. Bacilispori</taxon>
    </lineage>
</organism>
<proteinExistence type="predicted"/>
<feature type="transmembrane region" description="Helical" evidence="1">
    <location>
        <begin position="146"/>
        <end position="171"/>
    </location>
</feature>
<dbReference type="Proteomes" id="UP001201262">
    <property type="component" value="Unassembled WGS sequence"/>
</dbReference>
<dbReference type="GeneID" id="70245409"/>
<sequence>MQSGSNIASLVPTTLALIGNKETKFEYKMNTADNFSGVRPIEIVKLALACPLRGLVLCVFGIGLPQGLFRQFSPHRLIQPDKQTSDPRVQRWIVPVPTNHSAQGLWWLGPMRTVAIDIVFLALLAVMLWQNVTLGLQIVISWRCDYSFLLICWPIACVMWLMIAMMGLLILAKKIRIQHSEDPEGWERSWPELVQYPYKWPQSEYSRGVIWGENSEARKSRGLRDQAFEVEITMRFDYAWEYYEAGIEILAVGIYLYATFVLTSSLFVSGQTAIIYMTVMVCCLSTIRVLLAIA</sequence>
<protein>
    <submittedName>
        <fullName evidence="2">Uncharacterized protein</fullName>
    </submittedName>
</protein>
<evidence type="ECO:0000313" key="2">
    <source>
        <dbReference type="EMBL" id="KAH8703447.1"/>
    </source>
</evidence>
<keyword evidence="1" id="KW-0472">Membrane</keyword>
<dbReference type="RefSeq" id="XP_046076465.1">
    <property type="nucleotide sequence ID" value="XM_046215122.1"/>
</dbReference>
<keyword evidence="1" id="KW-1133">Transmembrane helix</keyword>
<name>A0AAD4KYR9_9EURO</name>
<evidence type="ECO:0000313" key="3">
    <source>
        <dbReference type="Proteomes" id="UP001201262"/>
    </source>
</evidence>
<gene>
    <name evidence="2" type="ORF">BGW36DRAFT_369351</name>
</gene>
<feature type="transmembrane region" description="Helical" evidence="1">
    <location>
        <begin position="118"/>
        <end position="140"/>
    </location>
</feature>
<keyword evidence="3" id="KW-1185">Reference proteome</keyword>
<dbReference type="EMBL" id="JAJTJA010000002">
    <property type="protein sequence ID" value="KAH8703447.1"/>
    <property type="molecule type" value="Genomic_DNA"/>
</dbReference>
<reference evidence="2" key="1">
    <citation type="submission" date="2021-12" db="EMBL/GenBank/DDBJ databases">
        <title>Convergent genome expansion in fungi linked to evolution of root-endophyte symbiosis.</title>
        <authorList>
            <consortium name="DOE Joint Genome Institute"/>
            <person name="Ke Y.-H."/>
            <person name="Bonito G."/>
            <person name="Liao H.-L."/>
            <person name="Looney B."/>
            <person name="Rojas-Flechas A."/>
            <person name="Nash J."/>
            <person name="Hameed K."/>
            <person name="Schadt C."/>
            <person name="Martin F."/>
            <person name="Crous P.W."/>
            <person name="Miettinen O."/>
            <person name="Magnuson J.K."/>
            <person name="Labbe J."/>
            <person name="Jacobson D."/>
            <person name="Doktycz M.J."/>
            <person name="Veneault-Fourrey C."/>
            <person name="Kuo A."/>
            <person name="Mondo S."/>
            <person name="Calhoun S."/>
            <person name="Riley R."/>
            <person name="Ohm R."/>
            <person name="LaButti K."/>
            <person name="Andreopoulos B."/>
            <person name="Pangilinan J."/>
            <person name="Nolan M."/>
            <person name="Tritt A."/>
            <person name="Clum A."/>
            <person name="Lipzen A."/>
            <person name="Daum C."/>
            <person name="Barry K."/>
            <person name="Grigoriev I.V."/>
            <person name="Vilgalys R."/>
        </authorList>
    </citation>
    <scope>NUCLEOTIDE SEQUENCE</scope>
    <source>
        <strain evidence="2">PMI_201</strain>
    </source>
</reference>
<feature type="transmembrane region" description="Helical" evidence="1">
    <location>
        <begin position="245"/>
        <end position="267"/>
    </location>
</feature>